<dbReference type="SUPFAM" id="SSF48452">
    <property type="entry name" value="TPR-like"/>
    <property type="match status" value="2"/>
</dbReference>
<evidence type="ECO:0000256" key="1">
    <source>
        <dbReference type="ARBA" id="ARBA00005820"/>
    </source>
</evidence>
<evidence type="ECO:0000313" key="6">
    <source>
        <dbReference type="EMBL" id="GIG99101.1"/>
    </source>
</evidence>
<dbReference type="CDD" id="cd15831">
    <property type="entry name" value="BTAD"/>
    <property type="match status" value="1"/>
</dbReference>
<reference evidence="6 7" key="1">
    <citation type="submission" date="2021-01" db="EMBL/GenBank/DDBJ databases">
        <title>Whole genome shotgun sequence of Plantactinospora mayteni NBRC 109088.</title>
        <authorList>
            <person name="Komaki H."/>
            <person name="Tamura T."/>
        </authorList>
    </citation>
    <scope>NUCLEOTIDE SEQUENCE [LARGE SCALE GENOMIC DNA]</scope>
    <source>
        <strain evidence="6 7">NBRC 109088</strain>
    </source>
</reference>
<dbReference type="EMBL" id="BONX01000040">
    <property type="protein sequence ID" value="GIG99101.1"/>
    <property type="molecule type" value="Genomic_DNA"/>
</dbReference>
<feature type="domain" description="OmpR/PhoB-type" evidence="5">
    <location>
        <begin position="1"/>
        <end position="94"/>
    </location>
</feature>
<evidence type="ECO:0000256" key="3">
    <source>
        <dbReference type="PROSITE-ProRule" id="PRU01091"/>
    </source>
</evidence>
<dbReference type="Gene3D" id="1.10.10.10">
    <property type="entry name" value="Winged helix-like DNA-binding domain superfamily/Winged helix DNA-binding domain"/>
    <property type="match status" value="1"/>
</dbReference>
<evidence type="ECO:0000256" key="2">
    <source>
        <dbReference type="ARBA" id="ARBA00023125"/>
    </source>
</evidence>
<dbReference type="SMART" id="SM00028">
    <property type="entry name" value="TPR"/>
    <property type="match status" value="3"/>
</dbReference>
<dbReference type="InterPro" id="IPR036388">
    <property type="entry name" value="WH-like_DNA-bd_sf"/>
</dbReference>
<dbReference type="SMART" id="SM00862">
    <property type="entry name" value="Trans_reg_C"/>
    <property type="match status" value="1"/>
</dbReference>
<evidence type="ECO:0000313" key="7">
    <source>
        <dbReference type="Proteomes" id="UP000621500"/>
    </source>
</evidence>
<accession>A0ABQ4EWU6</accession>
<evidence type="ECO:0000259" key="5">
    <source>
        <dbReference type="PROSITE" id="PS51755"/>
    </source>
</evidence>
<dbReference type="SUPFAM" id="SSF52540">
    <property type="entry name" value="P-loop containing nucleoside triphosphate hydrolases"/>
    <property type="match status" value="1"/>
</dbReference>
<dbReference type="Pfam" id="PF00486">
    <property type="entry name" value="Trans_reg_C"/>
    <property type="match status" value="1"/>
</dbReference>
<dbReference type="InterPro" id="IPR005158">
    <property type="entry name" value="BTAD"/>
</dbReference>
<keyword evidence="7" id="KW-1185">Reference proteome</keyword>
<dbReference type="SUPFAM" id="SSF46894">
    <property type="entry name" value="C-terminal effector domain of the bipartite response regulators"/>
    <property type="match status" value="1"/>
</dbReference>
<comment type="similarity">
    <text evidence="1">Belongs to the AfsR/DnrI/RedD regulatory family.</text>
</comment>
<organism evidence="6 7">
    <name type="scientific">Plantactinospora mayteni</name>
    <dbReference type="NCBI Taxonomy" id="566021"/>
    <lineage>
        <taxon>Bacteria</taxon>
        <taxon>Bacillati</taxon>
        <taxon>Actinomycetota</taxon>
        <taxon>Actinomycetes</taxon>
        <taxon>Micromonosporales</taxon>
        <taxon>Micromonosporaceae</taxon>
        <taxon>Plantactinospora</taxon>
    </lineage>
</organism>
<proteinExistence type="inferred from homology"/>
<dbReference type="InterPro" id="IPR011990">
    <property type="entry name" value="TPR-like_helical_dom_sf"/>
</dbReference>
<dbReference type="Gene3D" id="3.40.50.300">
    <property type="entry name" value="P-loop containing nucleotide triphosphate hydrolases"/>
    <property type="match status" value="1"/>
</dbReference>
<dbReference type="Pfam" id="PF25872">
    <property type="entry name" value="HTH_77"/>
    <property type="match status" value="1"/>
</dbReference>
<dbReference type="RefSeq" id="WP_203860511.1">
    <property type="nucleotide sequence ID" value="NZ_BAAAZQ010000009.1"/>
</dbReference>
<feature type="compositionally biased region" description="Basic and acidic residues" evidence="4">
    <location>
        <begin position="635"/>
        <end position="655"/>
    </location>
</feature>
<keyword evidence="2 3" id="KW-0238">DNA-binding</keyword>
<dbReference type="Pfam" id="PF03704">
    <property type="entry name" value="BTAD"/>
    <property type="match status" value="1"/>
</dbReference>
<dbReference type="Proteomes" id="UP000621500">
    <property type="component" value="Unassembled WGS sequence"/>
</dbReference>
<dbReference type="PANTHER" id="PTHR47691:SF3">
    <property type="entry name" value="HTH-TYPE TRANSCRIPTIONAL REGULATOR RV0890C-RELATED"/>
    <property type="match status" value="1"/>
</dbReference>
<dbReference type="InterPro" id="IPR058852">
    <property type="entry name" value="HTH_77"/>
</dbReference>
<dbReference type="InterPro" id="IPR001867">
    <property type="entry name" value="OmpR/PhoB-type_DNA-bd"/>
</dbReference>
<dbReference type="Gene3D" id="1.25.40.10">
    <property type="entry name" value="Tetratricopeptide repeat domain"/>
    <property type="match status" value="2"/>
</dbReference>
<dbReference type="PRINTS" id="PR00364">
    <property type="entry name" value="DISEASERSIST"/>
</dbReference>
<feature type="region of interest" description="Disordered" evidence="4">
    <location>
        <begin position="610"/>
        <end position="655"/>
    </location>
</feature>
<feature type="compositionally biased region" description="Low complexity" evidence="4">
    <location>
        <begin position="257"/>
        <end position="273"/>
    </location>
</feature>
<sequence length="1046" mass="111948">MRVEFRVLGEPEVLVDGRAVEIGHPRQRALLVALLLAANRPVPPDELVDRVWGVRLPRRPRDTLYGYVSRLRTVLAAAPGVTLSRQSGGYLLRLDPDRVDVHRFRNLLVQARRTADAAAAVDLFDQALRLWRGPVTGPDTPWLTGLRDQLDGERTAARLDRADRGLRLGRHAELLTELGSAAADSPWDERVAGQLMLALHGCGRQVDALEHYRRFRTRLVEEVGLEPGAELHRLHQRILGADPALASGVPDDPDAEPGPVRADPGAGPGRGLPAPLTSLVGRADELARVGLLLARGRLVTLTGPGGTGKTRLAVEAASREPGRACLVDLAPTPPADVPQAVAGALGLRDAILAAATERPAPGPVDRLVAALADQRLLLVLDNCEHVLDAAATLAHRLLTHCPGLRVLATSREPLGITGEALCPVPPLASPPPAAGAGTIADYPAVRLFVDRAGAVVPDFALDPANAETVSRICRTLDGLPLAIELAAARIRALPLGELAARLDDRFALLSQGSRTAAARHRTLWAAVAWSWDLLDPAQRRLASRLTVFSGGISPAAARRVCAPEAGHDTVVDLLAELADRSLIERVAGDELRYRMLETIRAFCAEQLGKPTERRSDQLDGPTGPHSEQLGKPTGRRSDQLDGPAERRAEQFDGPTERQRLRVAHAGYLLELARAAEPRLLRAEQLPALRRLDAERDNLHSALRWARHDDHRLALTLFAALLPYWWLRGDRNACEVLAGELLAALPADPPAGLSQEYALCLLVDAASGRDGATPATLSTVESLVRGLGRQPRHPFLAMLWGRVAEPGRLLPVPDGPPLDPDPWSRALARWGVGHGLLFGGDVNAAERAFAEALREFRALGERWGSALALAALGTVAQRHGEYAAAVAYTAEAIELAEQLDCTPDLATLLCQHAQGSVLAGDPAAARAGYRRADELARAAGTPEILAEVRVGLGELARLDGDRAEARRLFETVLAAEVPAWQAPGIRSRALLGLGQLAEVETGPDAARDCYEQVLATAHATDRQLVVIATERLRALGTAAPAPGHPPA</sequence>
<dbReference type="SMART" id="SM01043">
    <property type="entry name" value="BTAD"/>
    <property type="match status" value="1"/>
</dbReference>
<gene>
    <name evidence="6" type="ORF">Pma05_56740</name>
</gene>
<dbReference type="InterPro" id="IPR016032">
    <property type="entry name" value="Sig_transdc_resp-reg_C-effctor"/>
</dbReference>
<evidence type="ECO:0000256" key="4">
    <source>
        <dbReference type="SAM" id="MobiDB-lite"/>
    </source>
</evidence>
<dbReference type="InterPro" id="IPR027417">
    <property type="entry name" value="P-loop_NTPase"/>
</dbReference>
<dbReference type="PANTHER" id="PTHR47691">
    <property type="entry name" value="REGULATOR-RELATED"/>
    <property type="match status" value="1"/>
</dbReference>
<feature type="region of interest" description="Disordered" evidence="4">
    <location>
        <begin position="243"/>
        <end position="273"/>
    </location>
</feature>
<dbReference type="PROSITE" id="PS51755">
    <property type="entry name" value="OMPR_PHOB"/>
    <property type="match status" value="1"/>
</dbReference>
<protein>
    <submittedName>
        <fullName evidence="6">SARP family transcriptional regulator</fullName>
    </submittedName>
</protein>
<name>A0ABQ4EWU6_9ACTN</name>
<feature type="DNA-binding region" description="OmpR/PhoB-type" evidence="3">
    <location>
        <begin position="1"/>
        <end position="94"/>
    </location>
</feature>
<comment type="caution">
    <text evidence="6">The sequence shown here is derived from an EMBL/GenBank/DDBJ whole genome shotgun (WGS) entry which is preliminary data.</text>
</comment>
<dbReference type="InterPro" id="IPR019734">
    <property type="entry name" value="TPR_rpt"/>
</dbReference>